<dbReference type="Gene3D" id="3.30.360.10">
    <property type="entry name" value="Dihydrodipicolinate Reductase, domain 2"/>
    <property type="match status" value="1"/>
</dbReference>
<comment type="pathway">
    <text evidence="1 7">Carbohydrate degradation; pentose phosphate pathway; D-ribulose 5-phosphate from D-glucose 6-phosphate (oxidative stage): step 1/3.</text>
</comment>
<sequence>MATIQMTVRPEDLSQVPKGGERIPEPGVLTIFGASGDLTKRKLLPALFHLYQANLLPEKFAIVGVARRPLGDDFGKDMREGIIDFGGADAGDPRLASFVGHISYFPLNFDDTSHYAALKTELDRIAKEKGIGDDRLFYLATAPEFFADIIENLGAHGMAKPEKGRVAVVIEKPFGHDLDSARELNRQVNAVFSENQVFRIDHYLGKETVQNLLVFRFANGIFEPIWKRNYIDHVQITVAETLGVEGRGPFYEKAGALRDVVQNHMMELLSLVALEPPSSFDADSVRREKFKVWRAIPSIPILNAVRGQYGPGIVEGEHVIGYRDEERVNPESGTETYAALRLEIENWRWAGVPFYLRAGKRMKKRATEISIFFKQPPLLIFNRMATFGPCSEIQPNLLTIRIQPDEGIALRFGAKVPTSPEMAVCPVYMDFDYEAAFGKSSANGYERLLLDAMLGDQTLFAHRDGVETTWALYTPILQAWAAKKPEVFPNYFAGSWGPECADHLLEHDGRAWRNELGRRS</sequence>
<dbReference type="EMBL" id="OKRB01000074">
    <property type="protein sequence ID" value="SPE19038.1"/>
    <property type="molecule type" value="Genomic_DNA"/>
</dbReference>
<organism evidence="10 11">
    <name type="scientific">Candidatus Sulfuritelmatomonas gaucii</name>
    <dbReference type="NCBI Taxonomy" id="2043161"/>
    <lineage>
        <taxon>Bacteria</taxon>
        <taxon>Pseudomonadati</taxon>
        <taxon>Acidobacteriota</taxon>
        <taxon>Terriglobia</taxon>
        <taxon>Terriglobales</taxon>
        <taxon>Acidobacteriaceae</taxon>
        <taxon>Candidatus Sulfuritelmatomonas</taxon>
    </lineage>
</organism>
<comment type="caution">
    <text evidence="7">Lacks conserved residue(s) required for the propagation of feature annotation.</text>
</comment>
<dbReference type="PANTHER" id="PTHR23429">
    <property type="entry name" value="GLUCOSE-6-PHOSPHATE 1-DEHYDROGENASE G6PD"/>
    <property type="match status" value="1"/>
</dbReference>
<comment type="catalytic activity">
    <reaction evidence="7">
        <text>D-glucose 6-phosphate + NADP(+) = 6-phospho-D-glucono-1,5-lactone + NADPH + H(+)</text>
        <dbReference type="Rhea" id="RHEA:15841"/>
        <dbReference type="ChEBI" id="CHEBI:15378"/>
        <dbReference type="ChEBI" id="CHEBI:57783"/>
        <dbReference type="ChEBI" id="CHEBI:57955"/>
        <dbReference type="ChEBI" id="CHEBI:58349"/>
        <dbReference type="ChEBI" id="CHEBI:61548"/>
        <dbReference type="EC" id="1.1.1.49"/>
    </reaction>
</comment>
<dbReference type="OrthoDB" id="9802739at2"/>
<evidence type="ECO:0000313" key="10">
    <source>
        <dbReference type="EMBL" id="SPE19038.1"/>
    </source>
</evidence>
<evidence type="ECO:0000256" key="2">
    <source>
        <dbReference type="ARBA" id="ARBA00009975"/>
    </source>
</evidence>
<feature type="domain" description="Glucose-6-phosphate dehydrogenase NAD-binding" evidence="8">
    <location>
        <begin position="31"/>
        <end position="211"/>
    </location>
</feature>
<dbReference type="InterPro" id="IPR022674">
    <property type="entry name" value="G6P_DH_NAD-bd"/>
</dbReference>
<keyword evidence="3 7" id="KW-0313">Glucose metabolism</keyword>
<gene>
    <name evidence="7 10" type="primary">zwf</name>
    <name evidence="10" type="ORF">SBA5_190015</name>
</gene>
<evidence type="ECO:0000256" key="6">
    <source>
        <dbReference type="ARBA" id="ARBA00023277"/>
    </source>
</evidence>
<dbReference type="Gene3D" id="3.40.50.720">
    <property type="entry name" value="NAD(P)-binding Rossmann-like Domain"/>
    <property type="match status" value="1"/>
</dbReference>
<dbReference type="InterPro" id="IPR001282">
    <property type="entry name" value="G6P_DH"/>
</dbReference>
<evidence type="ECO:0000259" key="9">
    <source>
        <dbReference type="Pfam" id="PF02781"/>
    </source>
</evidence>
<feature type="binding site" evidence="7">
    <location>
        <begin position="33"/>
        <end position="40"/>
    </location>
    <ligand>
        <name>NADP(+)</name>
        <dbReference type="ChEBI" id="CHEBI:58349"/>
    </ligand>
</feature>
<evidence type="ECO:0000256" key="5">
    <source>
        <dbReference type="ARBA" id="ARBA00023002"/>
    </source>
</evidence>
<dbReference type="UniPathway" id="UPA00115">
    <property type="reaction ID" value="UER00408"/>
</dbReference>
<feature type="binding site" evidence="7">
    <location>
        <position position="67"/>
    </location>
    <ligand>
        <name>NADP(+)</name>
        <dbReference type="ChEBI" id="CHEBI:58349"/>
    </ligand>
</feature>
<dbReference type="InterPro" id="IPR019796">
    <property type="entry name" value="G6P_DH_AS"/>
</dbReference>
<dbReference type="SUPFAM" id="SSF55347">
    <property type="entry name" value="Glyceraldehyde-3-phosphate dehydrogenase-like, C-terminal domain"/>
    <property type="match status" value="1"/>
</dbReference>
<dbReference type="GO" id="GO:0009051">
    <property type="term" value="P:pentose-phosphate shunt, oxidative branch"/>
    <property type="evidence" value="ECO:0007669"/>
    <property type="project" value="TreeGrafter"/>
</dbReference>
<dbReference type="InterPro" id="IPR022675">
    <property type="entry name" value="G6P_DH_C"/>
</dbReference>
<accession>A0A2N9L6W2</accession>
<dbReference type="PIRSF" id="PIRSF000110">
    <property type="entry name" value="G6PD"/>
    <property type="match status" value="1"/>
</dbReference>
<feature type="binding site" evidence="7">
    <location>
        <position position="172"/>
    </location>
    <ligand>
        <name>NADP(+)</name>
        <dbReference type="ChEBI" id="CHEBI:58349"/>
    </ligand>
</feature>
<comment type="similarity">
    <text evidence="2 7">Belongs to the glucose-6-phosphate dehydrogenase family.</text>
</comment>
<evidence type="ECO:0000259" key="8">
    <source>
        <dbReference type="Pfam" id="PF00479"/>
    </source>
</evidence>
<dbReference type="GO" id="GO:0005829">
    <property type="term" value="C:cytosol"/>
    <property type="evidence" value="ECO:0007669"/>
    <property type="project" value="TreeGrafter"/>
</dbReference>
<dbReference type="PROSITE" id="PS00069">
    <property type="entry name" value="G6P_DEHYDROGENASE"/>
    <property type="match status" value="1"/>
</dbReference>
<dbReference type="GO" id="GO:0004345">
    <property type="term" value="F:glucose-6-phosphate dehydrogenase activity"/>
    <property type="evidence" value="ECO:0007669"/>
    <property type="project" value="UniProtKB-UniRule"/>
</dbReference>
<evidence type="ECO:0000256" key="3">
    <source>
        <dbReference type="ARBA" id="ARBA00022526"/>
    </source>
</evidence>
<keyword evidence="4 7" id="KW-0521">NADP</keyword>
<feature type="active site" description="Proton acceptor" evidence="7">
    <location>
        <position position="264"/>
    </location>
</feature>
<dbReference type="Proteomes" id="UP000239735">
    <property type="component" value="Unassembled WGS sequence"/>
</dbReference>
<dbReference type="GO" id="GO:0006006">
    <property type="term" value="P:glucose metabolic process"/>
    <property type="evidence" value="ECO:0007669"/>
    <property type="project" value="UniProtKB-KW"/>
</dbReference>
<dbReference type="Pfam" id="PF02781">
    <property type="entry name" value="G6PD_C"/>
    <property type="match status" value="1"/>
</dbReference>
<dbReference type="SUPFAM" id="SSF51735">
    <property type="entry name" value="NAD(P)-binding Rossmann-fold domains"/>
    <property type="match status" value="1"/>
</dbReference>
<feature type="binding site" evidence="7">
    <location>
        <position position="240"/>
    </location>
    <ligand>
        <name>substrate</name>
    </ligand>
</feature>
<dbReference type="AlphaFoldDB" id="A0A2N9L6W2"/>
<evidence type="ECO:0000256" key="1">
    <source>
        <dbReference type="ARBA" id="ARBA00004937"/>
    </source>
</evidence>
<dbReference type="NCBIfam" id="TIGR00871">
    <property type="entry name" value="zwf"/>
    <property type="match status" value="1"/>
</dbReference>
<dbReference type="PRINTS" id="PR00079">
    <property type="entry name" value="G6PDHDRGNASE"/>
</dbReference>
<keyword evidence="5 7" id="KW-0560">Oxidoreductase</keyword>
<evidence type="ECO:0000313" key="11">
    <source>
        <dbReference type="Proteomes" id="UP000239735"/>
    </source>
</evidence>
<proteinExistence type="inferred from homology"/>
<protein>
    <recommendedName>
        <fullName evidence="7">Glucose-6-phosphate 1-dehydrogenase</fullName>
        <shortName evidence="7">G6PD</shortName>
        <ecNumber evidence="7">1.1.1.49</ecNumber>
    </recommendedName>
</protein>
<feature type="binding site" evidence="7">
    <location>
        <position position="202"/>
    </location>
    <ligand>
        <name>substrate</name>
    </ligand>
</feature>
<evidence type="ECO:0000256" key="7">
    <source>
        <dbReference type="HAMAP-Rule" id="MF_00966"/>
    </source>
</evidence>
<dbReference type="EC" id="1.1.1.49" evidence="7"/>
<feature type="binding site" evidence="7">
    <location>
        <position position="360"/>
    </location>
    <ligand>
        <name>substrate</name>
    </ligand>
</feature>
<comment type="function">
    <text evidence="7">Catalyzes the oxidation of glucose 6-phosphate to 6-phosphogluconolactone.</text>
</comment>
<dbReference type="InterPro" id="IPR036291">
    <property type="entry name" value="NAD(P)-bd_dom_sf"/>
</dbReference>
<dbReference type="GO" id="GO:0050661">
    <property type="term" value="F:NADP binding"/>
    <property type="evidence" value="ECO:0007669"/>
    <property type="project" value="UniProtKB-UniRule"/>
</dbReference>
<feature type="domain" description="Glucose-6-phosphate dehydrogenase C-terminal" evidence="9">
    <location>
        <begin position="213"/>
        <end position="513"/>
    </location>
</feature>
<dbReference type="PANTHER" id="PTHR23429:SF0">
    <property type="entry name" value="GLUCOSE-6-PHOSPHATE 1-DEHYDROGENASE"/>
    <property type="match status" value="1"/>
</dbReference>
<feature type="binding site" evidence="7">
    <location>
        <position position="259"/>
    </location>
    <ligand>
        <name>substrate</name>
    </ligand>
</feature>
<dbReference type="HAMAP" id="MF_00966">
    <property type="entry name" value="G6PD"/>
    <property type="match status" value="1"/>
</dbReference>
<keyword evidence="6 7" id="KW-0119">Carbohydrate metabolism</keyword>
<dbReference type="Pfam" id="PF00479">
    <property type="entry name" value="G6PD_N"/>
    <property type="match status" value="1"/>
</dbReference>
<name>A0A2N9L6W2_9BACT</name>
<reference evidence="11" key="1">
    <citation type="submission" date="2018-02" db="EMBL/GenBank/DDBJ databases">
        <authorList>
            <person name="Hausmann B."/>
        </authorList>
    </citation>
    <scope>NUCLEOTIDE SEQUENCE [LARGE SCALE GENOMIC DNA]</scope>
    <source>
        <strain evidence="11">Peat soil MAG SbA5</strain>
    </source>
</reference>
<feature type="binding site" evidence="7">
    <location>
        <position position="206"/>
    </location>
    <ligand>
        <name>substrate</name>
    </ligand>
</feature>
<evidence type="ECO:0000256" key="4">
    <source>
        <dbReference type="ARBA" id="ARBA00022857"/>
    </source>
</evidence>